<protein>
    <submittedName>
        <fullName evidence="3">Uncharacterized protein</fullName>
    </submittedName>
</protein>
<proteinExistence type="predicted"/>
<feature type="region of interest" description="Disordered" evidence="1">
    <location>
        <begin position="154"/>
        <end position="173"/>
    </location>
</feature>
<evidence type="ECO:0000313" key="3">
    <source>
        <dbReference type="EMBL" id="KAF7630997.1"/>
    </source>
</evidence>
<accession>A0A8S9ZEZ2</accession>
<reference evidence="3" key="1">
    <citation type="journal article" date="2020" name="Ecol. Evol.">
        <title>Genome structure and content of the rice root-knot nematode (Meloidogyne graminicola).</title>
        <authorList>
            <person name="Phan N.T."/>
            <person name="Danchin E.G.J."/>
            <person name="Klopp C."/>
            <person name="Perfus-Barbeoch L."/>
            <person name="Kozlowski D.K."/>
            <person name="Koutsovoulos G.D."/>
            <person name="Lopez-Roques C."/>
            <person name="Bouchez O."/>
            <person name="Zahm M."/>
            <person name="Besnard G."/>
            <person name="Bellafiore S."/>
        </authorList>
    </citation>
    <scope>NUCLEOTIDE SEQUENCE</scope>
    <source>
        <strain evidence="3">VN-18</strain>
    </source>
</reference>
<keyword evidence="4" id="KW-1185">Reference proteome</keyword>
<evidence type="ECO:0000313" key="4">
    <source>
        <dbReference type="Proteomes" id="UP000605970"/>
    </source>
</evidence>
<feature type="signal peptide" evidence="2">
    <location>
        <begin position="1"/>
        <end position="23"/>
    </location>
</feature>
<evidence type="ECO:0000256" key="2">
    <source>
        <dbReference type="SAM" id="SignalP"/>
    </source>
</evidence>
<dbReference type="EMBL" id="JABEBT010000122">
    <property type="protein sequence ID" value="KAF7630997.1"/>
    <property type="molecule type" value="Genomic_DNA"/>
</dbReference>
<feature type="chain" id="PRO_5035799727" evidence="2">
    <location>
        <begin position="24"/>
        <end position="229"/>
    </location>
</feature>
<dbReference type="AlphaFoldDB" id="A0A8S9ZEZ2"/>
<evidence type="ECO:0000256" key="1">
    <source>
        <dbReference type="SAM" id="MobiDB-lite"/>
    </source>
</evidence>
<name>A0A8S9ZEZ2_9BILA</name>
<dbReference type="Proteomes" id="UP000605970">
    <property type="component" value="Unassembled WGS sequence"/>
</dbReference>
<sequence>MINLKLFGILFLLIIFFVQKYESANEGTNSYVDKLKTNPNNPTRQHGGRKPITLNHYLVHQLGNKKKEDLKEKTEEAKYVPPYRRKDKGIWIEKPTSTSNASNEEGSNEEIKDNEQLKIVEEYKLNGLPIQQLYSNNYLDLSLTMPKINGQIKEKENNKHTSTGQKSKKQHNSTNINKTIQSTYMSNSALDPSLSTIYNPSYFNYFHPYVQQQPYYYHDPISGQVFYLK</sequence>
<keyword evidence="2" id="KW-0732">Signal</keyword>
<feature type="region of interest" description="Disordered" evidence="1">
    <location>
        <begin position="90"/>
        <end position="113"/>
    </location>
</feature>
<gene>
    <name evidence="3" type="ORF">Mgra_00008772</name>
</gene>
<organism evidence="3 4">
    <name type="scientific">Meloidogyne graminicola</name>
    <dbReference type="NCBI Taxonomy" id="189291"/>
    <lineage>
        <taxon>Eukaryota</taxon>
        <taxon>Metazoa</taxon>
        <taxon>Ecdysozoa</taxon>
        <taxon>Nematoda</taxon>
        <taxon>Chromadorea</taxon>
        <taxon>Rhabditida</taxon>
        <taxon>Tylenchina</taxon>
        <taxon>Tylenchomorpha</taxon>
        <taxon>Tylenchoidea</taxon>
        <taxon>Meloidogynidae</taxon>
        <taxon>Meloidogyninae</taxon>
        <taxon>Meloidogyne</taxon>
    </lineage>
</organism>
<comment type="caution">
    <text evidence="3">The sequence shown here is derived from an EMBL/GenBank/DDBJ whole genome shotgun (WGS) entry which is preliminary data.</text>
</comment>